<dbReference type="EMBL" id="BSPC01000026">
    <property type="protein sequence ID" value="GLS19892.1"/>
    <property type="molecule type" value="Genomic_DNA"/>
</dbReference>
<evidence type="ECO:0000313" key="7">
    <source>
        <dbReference type="EMBL" id="GLS19892.1"/>
    </source>
</evidence>
<dbReference type="Pfam" id="PF13505">
    <property type="entry name" value="OMP_b-brl"/>
    <property type="match status" value="1"/>
</dbReference>
<name>A0ABQ6CHT9_9HYPH</name>
<gene>
    <name evidence="7" type="ORF">GCM10007874_29090</name>
</gene>
<feature type="domain" description="Outer membrane protein beta-barrel" evidence="6">
    <location>
        <begin position="15"/>
        <end position="243"/>
    </location>
</feature>
<accession>A0ABQ6CHT9</accession>
<dbReference type="Proteomes" id="UP001156882">
    <property type="component" value="Unassembled WGS sequence"/>
</dbReference>
<evidence type="ECO:0000259" key="6">
    <source>
        <dbReference type="Pfam" id="PF13505"/>
    </source>
</evidence>
<dbReference type="InterPro" id="IPR051692">
    <property type="entry name" value="OMP-like"/>
</dbReference>
<evidence type="ECO:0000313" key="8">
    <source>
        <dbReference type="Proteomes" id="UP001156882"/>
    </source>
</evidence>
<dbReference type="SUPFAM" id="SSF56925">
    <property type="entry name" value="OMPA-like"/>
    <property type="match status" value="1"/>
</dbReference>
<comment type="subcellular location">
    <subcellularLocation>
        <location evidence="1">Cell outer membrane</location>
    </subcellularLocation>
</comment>
<comment type="caution">
    <text evidence="7">The sequence shown here is derived from an EMBL/GenBank/DDBJ whole genome shotgun (WGS) entry which is preliminary data.</text>
</comment>
<evidence type="ECO:0000256" key="3">
    <source>
        <dbReference type="ARBA" id="ARBA00023136"/>
    </source>
</evidence>
<dbReference type="PANTHER" id="PTHR34001:SF3">
    <property type="entry name" value="BLL7405 PROTEIN"/>
    <property type="match status" value="1"/>
</dbReference>
<evidence type="ECO:0000256" key="2">
    <source>
        <dbReference type="ARBA" id="ARBA00022729"/>
    </source>
</evidence>
<dbReference type="InterPro" id="IPR011250">
    <property type="entry name" value="OMP/PagP_B-barrel"/>
</dbReference>
<protein>
    <submittedName>
        <fullName evidence="7">Membrane protein</fullName>
    </submittedName>
</protein>
<sequence length="243" mass="26160">MQPTEPVSPSISAFSWTGFYAGANIGGTWADYKNRLYTPGGGFPFFITRDARAISAAGTGSSNSSGVIGGLQAGYNYQWNSWVFGVEADISATSLDTSRRNRFTTPGAGAGTHSISEQTPWLATVRPRVGYSFGQIMLYATGGLAIVQAKVKETTSIPVGISQSGPDLFSQSDVIAGWTAGGGVEYAFDNHWSIKAEYLYVGLNYSDISQAKSPFFGNNTLIPYRHSFDDHINIARVGVNYRF</sequence>
<keyword evidence="2" id="KW-0732">Signal</keyword>
<dbReference type="Gene3D" id="2.40.160.20">
    <property type="match status" value="1"/>
</dbReference>
<proteinExistence type="inferred from homology"/>
<evidence type="ECO:0000256" key="4">
    <source>
        <dbReference type="ARBA" id="ARBA00023237"/>
    </source>
</evidence>
<dbReference type="InterPro" id="IPR027385">
    <property type="entry name" value="Beta-barrel_OMP"/>
</dbReference>
<keyword evidence="8" id="KW-1185">Reference proteome</keyword>
<reference evidence="8" key="1">
    <citation type="journal article" date="2019" name="Int. J. Syst. Evol. Microbiol.">
        <title>The Global Catalogue of Microorganisms (GCM) 10K type strain sequencing project: providing services to taxonomists for standard genome sequencing and annotation.</title>
        <authorList>
            <consortium name="The Broad Institute Genomics Platform"/>
            <consortium name="The Broad Institute Genome Sequencing Center for Infectious Disease"/>
            <person name="Wu L."/>
            <person name="Ma J."/>
        </authorList>
    </citation>
    <scope>NUCLEOTIDE SEQUENCE [LARGE SCALE GENOMIC DNA]</scope>
    <source>
        <strain evidence="8">NBRC 101365</strain>
    </source>
</reference>
<evidence type="ECO:0000256" key="5">
    <source>
        <dbReference type="ARBA" id="ARBA00038306"/>
    </source>
</evidence>
<evidence type="ECO:0000256" key="1">
    <source>
        <dbReference type="ARBA" id="ARBA00004442"/>
    </source>
</evidence>
<organism evidence="7 8">
    <name type="scientific">Labrys miyagiensis</name>
    <dbReference type="NCBI Taxonomy" id="346912"/>
    <lineage>
        <taxon>Bacteria</taxon>
        <taxon>Pseudomonadati</taxon>
        <taxon>Pseudomonadota</taxon>
        <taxon>Alphaproteobacteria</taxon>
        <taxon>Hyphomicrobiales</taxon>
        <taxon>Xanthobacteraceae</taxon>
        <taxon>Labrys</taxon>
    </lineage>
</organism>
<comment type="similarity">
    <text evidence="5">Belongs to the Omp25/RopB family.</text>
</comment>
<keyword evidence="3" id="KW-0472">Membrane</keyword>
<keyword evidence="4" id="KW-0998">Cell outer membrane</keyword>
<dbReference type="PANTHER" id="PTHR34001">
    <property type="entry name" value="BLL7405 PROTEIN"/>
    <property type="match status" value="1"/>
</dbReference>